<sequence length="155" mass="17644">MDAYETINDILVNLFNEIWKLEEEAIITEEFSDITNNDMHIIDAIGLSGKSTMSTVAKRLGITAGSLTTAVNSLVNKKYVVRKRSEEDRRVVFIGLTPKGVKAYDHHKEYHRQMTNAVIEKLDENEIPVLLKTLNGLSDFFRGYQIKDEAVNKKI</sequence>
<dbReference type="GO" id="GO:0003700">
    <property type="term" value="F:DNA-binding transcription factor activity"/>
    <property type="evidence" value="ECO:0007669"/>
    <property type="project" value="InterPro"/>
</dbReference>
<keyword evidence="3" id="KW-0804">Transcription</keyword>
<feature type="domain" description="HTH marR-type" evidence="4">
    <location>
        <begin position="1"/>
        <end position="139"/>
    </location>
</feature>
<dbReference type="InterPro" id="IPR036388">
    <property type="entry name" value="WH-like_DNA-bd_sf"/>
</dbReference>
<accession>A0A9D2G9N8</accession>
<organism evidence="5 6">
    <name type="scientific">Candidatus Mediterraneibacter stercoravium</name>
    <dbReference type="NCBI Taxonomy" id="2838685"/>
    <lineage>
        <taxon>Bacteria</taxon>
        <taxon>Bacillati</taxon>
        <taxon>Bacillota</taxon>
        <taxon>Clostridia</taxon>
        <taxon>Lachnospirales</taxon>
        <taxon>Lachnospiraceae</taxon>
        <taxon>Mediterraneibacter</taxon>
    </lineage>
</organism>
<keyword evidence="2" id="KW-0238">DNA-binding</keyword>
<evidence type="ECO:0000256" key="3">
    <source>
        <dbReference type="ARBA" id="ARBA00023163"/>
    </source>
</evidence>
<dbReference type="Gene3D" id="1.10.10.10">
    <property type="entry name" value="Winged helix-like DNA-binding domain superfamily/Winged helix DNA-binding domain"/>
    <property type="match status" value="1"/>
</dbReference>
<name>A0A9D2G9N8_9FIRM</name>
<evidence type="ECO:0000256" key="1">
    <source>
        <dbReference type="ARBA" id="ARBA00023015"/>
    </source>
</evidence>
<comment type="caution">
    <text evidence="5">The sequence shown here is derived from an EMBL/GenBank/DDBJ whole genome shotgun (WGS) entry which is preliminary data.</text>
</comment>
<evidence type="ECO:0000313" key="5">
    <source>
        <dbReference type="EMBL" id="HIZ74972.1"/>
    </source>
</evidence>
<dbReference type="SMART" id="SM00347">
    <property type="entry name" value="HTH_MARR"/>
    <property type="match status" value="1"/>
</dbReference>
<evidence type="ECO:0000259" key="4">
    <source>
        <dbReference type="PROSITE" id="PS50995"/>
    </source>
</evidence>
<dbReference type="PANTHER" id="PTHR42756:SF1">
    <property type="entry name" value="TRANSCRIPTIONAL REPRESSOR OF EMRAB OPERON"/>
    <property type="match status" value="1"/>
</dbReference>
<reference evidence="5" key="1">
    <citation type="journal article" date="2021" name="PeerJ">
        <title>Extensive microbial diversity within the chicken gut microbiome revealed by metagenomics and culture.</title>
        <authorList>
            <person name="Gilroy R."/>
            <person name="Ravi A."/>
            <person name="Getino M."/>
            <person name="Pursley I."/>
            <person name="Horton D.L."/>
            <person name="Alikhan N.F."/>
            <person name="Baker D."/>
            <person name="Gharbi K."/>
            <person name="Hall N."/>
            <person name="Watson M."/>
            <person name="Adriaenssens E.M."/>
            <person name="Foster-Nyarko E."/>
            <person name="Jarju S."/>
            <person name="Secka A."/>
            <person name="Antonio M."/>
            <person name="Oren A."/>
            <person name="Chaudhuri R.R."/>
            <person name="La Ragione R."/>
            <person name="Hildebrand F."/>
            <person name="Pallen M.J."/>
        </authorList>
    </citation>
    <scope>NUCLEOTIDE SEQUENCE</scope>
    <source>
        <strain evidence="5">CHK196-3914</strain>
    </source>
</reference>
<proteinExistence type="predicted"/>
<dbReference type="PANTHER" id="PTHR42756">
    <property type="entry name" value="TRANSCRIPTIONAL REGULATOR, MARR"/>
    <property type="match status" value="1"/>
</dbReference>
<evidence type="ECO:0000313" key="6">
    <source>
        <dbReference type="Proteomes" id="UP000824116"/>
    </source>
</evidence>
<dbReference type="EMBL" id="DXAY01000164">
    <property type="protein sequence ID" value="HIZ74972.1"/>
    <property type="molecule type" value="Genomic_DNA"/>
</dbReference>
<dbReference type="GO" id="GO:0003677">
    <property type="term" value="F:DNA binding"/>
    <property type="evidence" value="ECO:0007669"/>
    <property type="project" value="UniProtKB-KW"/>
</dbReference>
<protein>
    <submittedName>
        <fullName evidence="5">MarR family transcriptional regulator</fullName>
    </submittedName>
</protein>
<dbReference type="InterPro" id="IPR000835">
    <property type="entry name" value="HTH_MarR-typ"/>
</dbReference>
<reference evidence="5" key="2">
    <citation type="submission" date="2021-04" db="EMBL/GenBank/DDBJ databases">
        <authorList>
            <person name="Gilroy R."/>
        </authorList>
    </citation>
    <scope>NUCLEOTIDE SEQUENCE</scope>
    <source>
        <strain evidence="5">CHK196-3914</strain>
    </source>
</reference>
<dbReference type="InterPro" id="IPR036390">
    <property type="entry name" value="WH_DNA-bd_sf"/>
</dbReference>
<keyword evidence="1" id="KW-0805">Transcription regulation</keyword>
<dbReference type="AlphaFoldDB" id="A0A9D2G9N8"/>
<dbReference type="SUPFAM" id="SSF46785">
    <property type="entry name" value="Winged helix' DNA-binding domain"/>
    <property type="match status" value="1"/>
</dbReference>
<gene>
    <name evidence="5" type="ORF">H9723_07000</name>
</gene>
<dbReference type="PROSITE" id="PS50995">
    <property type="entry name" value="HTH_MARR_2"/>
    <property type="match status" value="1"/>
</dbReference>
<dbReference type="Pfam" id="PF12802">
    <property type="entry name" value="MarR_2"/>
    <property type="match status" value="1"/>
</dbReference>
<evidence type="ECO:0000256" key="2">
    <source>
        <dbReference type="ARBA" id="ARBA00023125"/>
    </source>
</evidence>
<dbReference type="Proteomes" id="UP000824116">
    <property type="component" value="Unassembled WGS sequence"/>
</dbReference>